<organism evidence="2 3">
    <name type="scientific">Scylla paramamosain</name>
    <name type="common">Mud crab</name>
    <dbReference type="NCBI Taxonomy" id="85552"/>
    <lineage>
        <taxon>Eukaryota</taxon>
        <taxon>Metazoa</taxon>
        <taxon>Ecdysozoa</taxon>
        <taxon>Arthropoda</taxon>
        <taxon>Crustacea</taxon>
        <taxon>Multicrustacea</taxon>
        <taxon>Malacostraca</taxon>
        <taxon>Eumalacostraca</taxon>
        <taxon>Eucarida</taxon>
        <taxon>Decapoda</taxon>
        <taxon>Pleocyemata</taxon>
        <taxon>Brachyura</taxon>
        <taxon>Eubrachyura</taxon>
        <taxon>Portunoidea</taxon>
        <taxon>Portunidae</taxon>
        <taxon>Portuninae</taxon>
        <taxon>Scylla</taxon>
    </lineage>
</organism>
<evidence type="ECO:0000256" key="1">
    <source>
        <dbReference type="SAM" id="MobiDB-lite"/>
    </source>
</evidence>
<sequence length="72" mass="7892">MLGKAYIKCTLRIHHHLCGVWAGTPEHPHLPPSTTHEEHQTKATQSGHAAARERETDRDLLCSAGGIACLSR</sequence>
<protein>
    <submittedName>
        <fullName evidence="2">Uncharacterized protein</fullName>
    </submittedName>
</protein>
<gene>
    <name evidence="2" type="ORF">O3P69_002861</name>
</gene>
<accession>A0AAW0UMM5</accession>
<dbReference type="AlphaFoldDB" id="A0AAW0UMM5"/>
<name>A0AAW0UMM5_SCYPA</name>
<dbReference type="Proteomes" id="UP001487740">
    <property type="component" value="Unassembled WGS sequence"/>
</dbReference>
<comment type="caution">
    <text evidence="2">The sequence shown here is derived from an EMBL/GenBank/DDBJ whole genome shotgun (WGS) entry which is preliminary data.</text>
</comment>
<evidence type="ECO:0000313" key="3">
    <source>
        <dbReference type="Proteomes" id="UP001487740"/>
    </source>
</evidence>
<keyword evidence="3" id="KW-1185">Reference proteome</keyword>
<proteinExistence type="predicted"/>
<evidence type="ECO:0000313" key="2">
    <source>
        <dbReference type="EMBL" id="KAK8401383.1"/>
    </source>
</evidence>
<dbReference type="EMBL" id="JARAKH010000009">
    <property type="protein sequence ID" value="KAK8401383.1"/>
    <property type="molecule type" value="Genomic_DNA"/>
</dbReference>
<feature type="region of interest" description="Disordered" evidence="1">
    <location>
        <begin position="24"/>
        <end position="57"/>
    </location>
</feature>
<reference evidence="2 3" key="1">
    <citation type="submission" date="2023-03" db="EMBL/GenBank/DDBJ databases">
        <title>High-quality genome of Scylla paramamosain provides insights in environmental adaptation.</title>
        <authorList>
            <person name="Zhang L."/>
        </authorList>
    </citation>
    <scope>NUCLEOTIDE SEQUENCE [LARGE SCALE GENOMIC DNA]</scope>
    <source>
        <strain evidence="2">LZ_2023a</strain>
        <tissue evidence="2">Muscle</tissue>
    </source>
</reference>